<reference evidence="8" key="1">
    <citation type="submission" date="2021-06" db="EMBL/GenBank/DDBJ databases">
        <title>Novel Mycoplasma species detected in California sea lions (Zalophus californianus) from the USA.</title>
        <authorList>
            <person name="Volokhov D.V."/>
            <person name="Furtak V.A."/>
            <person name="Zagorodnyaya T.A."/>
        </authorList>
    </citation>
    <scope>NUCLEOTIDE SEQUENCE [LARGE SCALE GENOMIC DNA]</scope>
    <source>
        <strain evidence="8">CSL 5346</strain>
    </source>
</reference>
<dbReference type="InterPro" id="IPR013735">
    <property type="entry name" value="TF_NusA_N"/>
</dbReference>
<evidence type="ECO:0000313" key="9">
    <source>
        <dbReference type="Proteomes" id="UP000718793"/>
    </source>
</evidence>
<proteinExistence type="inferred from homology"/>
<comment type="subcellular location">
    <subcellularLocation>
        <location evidence="6">Cytoplasm</location>
    </subcellularLocation>
</comment>
<dbReference type="InterPro" id="IPR025249">
    <property type="entry name" value="TF_NusA_KH_1st"/>
</dbReference>
<comment type="subunit">
    <text evidence="6">Monomer. Binds directly to the core enzyme of the DNA-dependent RNA polymerase and to nascent RNA.</text>
</comment>
<keyword evidence="5 6" id="KW-0804">Transcription</keyword>
<organism evidence="8 9">
    <name type="scientific">Mycoplasma zalophi</name>
    <dbReference type="NCBI Taxonomy" id="191287"/>
    <lineage>
        <taxon>Bacteria</taxon>
        <taxon>Bacillati</taxon>
        <taxon>Mycoplasmatota</taxon>
        <taxon>Mollicutes</taxon>
        <taxon>Mycoplasmataceae</taxon>
        <taxon>Mycoplasma</taxon>
    </lineage>
</organism>
<comment type="caution">
    <text evidence="8">The sequence shown here is derived from an EMBL/GenBank/DDBJ whole genome shotgun (WGS) entry which is preliminary data.</text>
</comment>
<evidence type="ECO:0000256" key="6">
    <source>
        <dbReference type="HAMAP-Rule" id="MF_00945"/>
    </source>
</evidence>
<dbReference type="SMART" id="SM00322">
    <property type="entry name" value="KH"/>
    <property type="match status" value="2"/>
</dbReference>
<evidence type="ECO:0000256" key="3">
    <source>
        <dbReference type="ARBA" id="ARBA00022884"/>
    </source>
</evidence>
<evidence type="ECO:0000256" key="4">
    <source>
        <dbReference type="ARBA" id="ARBA00023015"/>
    </source>
</evidence>
<dbReference type="InterPro" id="IPR004087">
    <property type="entry name" value="KH_dom"/>
</dbReference>
<name>A0ABS6DPE4_9MOLU</name>
<keyword evidence="2 6" id="KW-0963">Cytoplasm</keyword>
<keyword evidence="9" id="KW-1185">Reference proteome</keyword>
<evidence type="ECO:0000256" key="5">
    <source>
        <dbReference type="ARBA" id="ARBA00023163"/>
    </source>
</evidence>
<feature type="domain" description="K Homology" evidence="7">
    <location>
        <begin position="239"/>
        <end position="313"/>
    </location>
</feature>
<dbReference type="InterPro" id="IPR058582">
    <property type="entry name" value="KH_NusA_2nd"/>
</dbReference>
<dbReference type="PANTHER" id="PTHR22648:SF0">
    <property type="entry name" value="TRANSCRIPTION TERMINATION_ANTITERMINATION PROTEIN NUSA"/>
    <property type="match status" value="1"/>
</dbReference>
<comment type="function">
    <text evidence="6">Participates in both transcription termination and antitermination.</text>
</comment>
<dbReference type="RefSeq" id="WP_216488533.1">
    <property type="nucleotide sequence ID" value="NZ_JAHMHH010000001.1"/>
</dbReference>
<dbReference type="EMBL" id="JAHMHH010000001">
    <property type="protein sequence ID" value="MBU4692190.1"/>
    <property type="molecule type" value="Genomic_DNA"/>
</dbReference>
<comment type="similarity">
    <text evidence="6">Belongs to the NusA family.</text>
</comment>
<gene>
    <name evidence="6 8" type="primary">nusA</name>
    <name evidence="8" type="ORF">KQ875_01075</name>
</gene>
<dbReference type="Proteomes" id="UP000718793">
    <property type="component" value="Unassembled WGS sequence"/>
</dbReference>
<dbReference type="Pfam" id="PF13184">
    <property type="entry name" value="KH_NusA_1st"/>
    <property type="match status" value="1"/>
</dbReference>
<protein>
    <recommendedName>
        <fullName evidence="6">Transcription termination/antitermination protein NusA</fullName>
    </recommendedName>
</protein>
<dbReference type="Pfam" id="PF26594">
    <property type="entry name" value="KH_NusA_2nd"/>
    <property type="match status" value="1"/>
</dbReference>
<dbReference type="PANTHER" id="PTHR22648">
    <property type="entry name" value="TRANSCRIPTION TERMINATION FACTOR NUSA"/>
    <property type="match status" value="1"/>
</dbReference>
<evidence type="ECO:0000256" key="1">
    <source>
        <dbReference type="ARBA" id="ARBA00022472"/>
    </source>
</evidence>
<keyword evidence="4 6" id="KW-0805">Transcription regulation</keyword>
<feature type="domain" description="K Homology" evidence="7">
    <location>
        <begin position="314"/>
        <end position="372"/>
    </location>
</feature>
<keyword evidence="1 6" id="KW-0806">Transcription termination</keyword>
<keyword evidence="3 6" id="KW-0694">RNA-binding</keyword>
<dbReference type="InterPro" id="IPR010213">
    <property type="entry name" value="TF_NusA"/>
</dbReference>
<sequence>MSNKFFEEIFNLSQLKNIPYEEVKNMFQEAITKNFEKLYDQDAELEFIFDSENQIFELINHSKMVVEDPENEEQKDDFIPCIQIAYSDAIKINPDVEIEDLMSEKVDFEKFPKKVYSQILSTFNQLTREYEKKRTFDKYSQLQGQILRAKLISKTDKGAIVSFEDETEAFMPLKKANQKILPETGTMIDVVVKEVFEDTKFYQVIVSSSETILLEKLIENEIPEFATNDIEIVKIARLIGDRAKIAVKASDNSLIDAVGSVIGANGERIKAIESKLRGEKLEIINYDDDIKKFIINSLAPARVIDVVLNTNSESANSFDVIVPDRQHTLAIGKKGNNVVLAVELTSAKINVLSYSEALAKNMAFGWNGNITQQEVELLEQGQRLKHQQPKKPNQRKQNNNFDFNSLFEQDLQKFKSEFEIEDAKLFESRVFDSQNSNSTFNIDKELEEAIKQTKFMDEEAIDVLDDNVDADEPYSKSYKEDYEQIAKTKLSDFHEDKDLIKGIEDLDLDDIKWDEE</sequence>
<dbReference type="HAMAP" id="MF_00945_B">
    <property type="entry name" value="NusA_B"/>
    <property type="match status" value="1"/>
</dbReference>
<dbReference type="NCBIfam" id="TIGR01953">
    <property type="entry name" value="NusA"/>
    <property type="match status" value="1"/>
</dbReference>
<dbReference type="InterPro" id="IPR030842">
    <property type="entry name" value="TF_NusA_bacterial"/>
</dbReference>
<evidence type="ECO:0000313" key="8">
    <source>
        <dbReference type="EMBL" id="MBU4692190.1"/>
    </source>
</evidence>
<dbReference type="PROSITE" id="PS50084">
    <property type="entry name" value="KH_TYPE_1"/>
    <property type="match status" value="1"/>
</dbReference>
<accession>A0ABS6DPE4</accession>
<dbReference type="Pfam" id="PF08529">
    <property type="entry name" value="NusA_N"/>
    <property type="match status" value="1"/>
</dbReference>
<keyword evidence="6" id="KW-0889">Transcription antitermination</keyword>
<evidence type="ECO:0000256" key="2">
    <source>
        <dbReference type="ARBA" id="ARBA00022490"/>
    </source>
</evidence>
<evidence type="ECO:0000259" key="7">
    <source>
        <dbReference type="SMART" id="SM00322"/>
    </source>
</evidence>
<dbReference type="CDD" id="cd22529">
    <property type="entry name" value="KH-II_NusA_rpt2"/>
    <property type="match status" value="1"/>
</dbReference>